<name>A0A8T0AYJ1_SILME</name>
<dbReference type="InterPro" id="IPR010036">
    <property type="entry name" value="MDP_1_eu_arc"/>
</dbReference>
<evidence type="ECO:0000256" key="8">
    <source>
        <dbReference type="ARBA" id="ARBA00051722"/>
    </source>
</evidence>
<dbReference type="SFLD" id="SFLDS00003">
    <property type="entry name" value="Haloacid_Dehalogenase"/>
    <property type="match status" value="1"/>
</dbReference>
<keyword evidence="7" id="KW-0904">Protein phosphatase</keyword>
<comment type="function">
    <text evidence="9">Magnesium-dependent phosphatase which may act as a tyrosine phosphatase.</text>
</comment>
<dbReference type="CDD" id="cd07501">
    <property type="entry name" value="HAD_MDP-1_like"/>
    <property type="match status" value="1"/>
</dbReference>
<dbReference type="InterPro" id="IPR010033">
    <property type="entry name" value="HAD_SF_ppase_IIIC"/>
</dbReference>
<comment type="similarity">
    <text evidence="2">Belongs to the HAD-like hydrolase superfamily.</text>
</comment>
<evidence type="ECO:0000256" key="5">
    <source>
        <dbReference type="ARBA" id="ARBA00022801"/>
    </source>
</evidence>
<gene>
    <name evidence="11" type="ORF">HF521_006443</name>
</gene>
<evidence type="ECO:0000256" key="10">
    <source>
        <dbReference type="ARBA" id="ARBA00069981"/>
    </source>
</evidence>
<dbReference type="EC" id="3.1.3.48" evidence="3"/>
<dbReference type="Pfam" id="PF12689">
    <property type="entry name" value="Acid_PPase"/>
    <property type="match status" value="1"/>
</dbReference>
<dbReference type="NCBIfam" id="TIGR01681">
    <property type="entry name" value="HAD-SF-IIIC"/>
    <property type="match status" value="1"/>
</dbReference>
<evidence type="ECO:0000256" key="1">
    <source>
        <dbReference type="ARBA" id="ARBA00001946"/>
    </source>
</evidence>
<evidence type="ECO:0000256" key="9">
    <source>
        <dbReference type="ARBA" id="ARBA00055318"/>
    </source>
</evidence>
<dbReference type="PANTHER" id="PTHR17901:SF14">
    <property type="entry name" value="MAGNESIUM-DEPENDENT PHOSPHATASE 1"/>
    <property type="match status" value="1"/>
</dbReference>
<comment type="catalytic activity">
    <reaction evidence="8">
        <text>O-phospho-L-tyrosyl-[protein] + H2O = L-tyrosyl-[protein] + phosphate</text>
        <dbReference type="Rhea" id="RHEA:10684"/>
        <dbReference type="Rhea" id="RHEA-COMP:10136"/>
        <dbReference type="Rhea" id="RHEA-COMP:20101"/>
        <dbReference type="ChEBI" id="CHEBI:15377"/>
        <dbReference type="ChEBI" id="CHEBI:43474"/>
        <dbReference type="ChEBI" id="CHEBI:46858"/>
        <dbReference type="ChEBI" id="CHEBI:61978"/>
        <dbReference type="EC" id="3.1.3.48"/>
    </reaction>
</comment>
<dbReference type="InterPro" id="IPR036412">
    <property type="entry name" value="HAD-like_sf"/>
</dbReference>
<dbReference type="NCBIfam" id="TIGR01685">
    <property type="entry name" value="MDP-1"/>
    <property type="match status" value="1"/>
</dbReference>
<dbReference type="SUPFAM" id="SSF56784">
    <property type="entry name" value="HAD-like"/>
    <property type="match status" value="1"/>
</dbReference>
<proteinExistence type="inferred from homology"/>
<evidence type="ECO:0000256" key="4">
    <source>
        <dbReference type="ARBA" id="ARBA00022723"/>
    </source>
</evidence>
<dbReference type="OrthoDB" id="2865258at2759"/>
<dbReference type="SFLD" id="SFLDG01131">
    <property type="entry name" value="C1.5.2:_MDP_Like"/>
    <property type="match status" value="1"/>
</dbReference>
<dbReference type="GO" id="GO:0004725">
    <property type="term" value="F:protein tyrosine phosphatase activity"/>
    <property type="evidence" value="ECO:0007669"/>
    <property type="project" value="UniProtKB-EC"/>
</dbReference>
<keyword evidence="12" id="KW-1185">Reference proteome</keyword>
<evidence type="ECO:0000313" key="11">
    <source>
        <dbReference type="EMBL" id="KAF7696349.1"/>
    </source>
</evidence>
<dbReference type="SFLD" id="SFLDG01129">
    <property type="entry name" value="C1.5:_HAD__Beta-PGM__Phosphata"/>
    <property type="match status" value="1"/>
</dbReference>
<reference evidence="11" key="1">
    <citation type="submission" date="2020-08" db="EMBL/GenBank/DDBJ databases">
        <title>Chromosome-level assembly of Southern catfish (Silurus meridionalis) provides insights into visual adaptation to the nocturnal and benthic lifestyles.</title>
        <authorList>
            <person name="Zhang Y."/>
            <person name="Wang D."/>
            <person name="Peng Z."/>
        </authorList>
    </citation>
    <scope>NUCLEOTIDE SEQUENCE</scope>
    <source>
        <strain evidence="11">SWU-2019-XX</strain>
        <tissue evidence="11">Muscle</tissue>
    </source>
</reference>
<evidence type="ECO:0000313" key="12">
    <source>
        <dbReference type="Proteomes" id="UP000606274"/>
    </source>
</evidence>
<evidence type="ECO:0000256" key="6">
    <source>
        <dbReference type="ARBA" id="ARBA00022842"/>
    </source>
</evidence>
<protein>
    <recommendedName>
        <fullName evidence="10">Magnesium-dependent phosphatase 1</fullName>
        <ecNumber evidence="3">3.1.3.48</ecNumber>
    </recommendedName>
</protein>
<dbReference type="Gene3D" id="3.40.50.1000">
    <property type="entry name" value="HAD superfamily/HAD-like"/>
    <property type="match status" value="1"/>
</dbReference>
<comment type="cofactor">
    <cofactor evidence="1">
        <name>Mg(2+)</name>
        <dbReference type="ChEBI" id="CHEBI:18420"/>
    </cofactor>
</comment>
<dbReference type="Proteomes" id="UP000606274">
    <property type="component" value="Unassembled WGS sequence"/>
</dbReference>
<evidence type="ECO:0000256" key="7">
    <source>
        <dbReference type="ARBA" id="ARBA00022912"/>
    </source>
</evidence>
<dbReference type="PANTHER" id="PTHR17901">
    <property type="entry name" value="MAGNESIUM-DEPENDENT PHOSPHATASE 1 MDP1"/>
    <property type="match status" value="1"/>
</dbReference>
<evidence type="ECO:0000256" key="2">
    <source>
        <dbReference type="ARBA" id="ARBA00007958"/>
    </source>
</evidence>
<keyword evidence="4" id="KW-0479">Metal-binding</keyword>
<dbReference type="InterPro" id="IPR023214">
    <property type="entry name" value="HAD_sf"/>
</dbReference>
<sequence length="160" mass="18413">MSKPKLVVFDLDYTLWPFWVDTHVDPPFHKDQSGRVLDSRSNRVSLYEDTVEVLHSLHTQGIRIGVASRTGEVAGANQLLSLYNLDQYISFKEIYPGSKVTHFNRLQADSGVCYTDMMFFDDEHRNISEVRRLGVHCVLVPDGVRSKLVHDELQKFMKKS</sequence>
<dbReference type="GO" id="GO:0003993">
    <property type="term" value="F:acid phosphatase activity"/>
    <property type="evidence" value="ECO:0007669"/>
    <property type="project" value="TreeGrafter"/>
</dbReference>
<organism evidence="11 12">
    <name type="scientific">Silurus meridionalis</name>
    <name type="common">Southern catfish</name>
    <name type="synonym">Silurus soldatovi meridionalis</name>
    <dbReference type="NCBI Taxonomy" id="175797"/>
    <lineage>
        <taxon>Eukaryota</taxon>
        <taxon>Metazoa</taxon>
        <taxon>Chordata</taxon>
        <taxon>Craniata</taxon>
        <taxon>Vertebrata</taxon>
        <taxon>Euteleostomi</taxon>
        <taxon>Actinopterygii</taxon>
        <taxon>Neopterygii</taxon>
        <taxon>Teleostei</taxon>
        <taxon>Ostariophysi</taxon>
        <taxon>Siluriformes</taxon>
        <taxon>Siluridae</taxon>
        <taxon>Silurus</taxon>
    </lineage>
</organism>
<accession>A0A8T0AYJ1</accession>
<comment type="caution">
    <text evidence="11">The sequence shown here is derived from an EMBL/GenBank/DDBJ whole genome shotgun (WGS) entry which is preliminary data.</text>
</comment>
<dbReference type="GO" id="GO:0046872">
    <property type="term" value="F:metal ion binding"/>
    <property type="evidence" value="ECO:0007669"/>
    <property type="project" value="UniProtKB-KW"/>
</dbReference>
<dbReference type="InterPro" id="IPR035679">
    <property type="entry name" value="MDP-1_euk"/>
</dbReference>
<keyword evidence="6" id="KW-0460">Magnesium</keyword>
<dbReference type="EMBL" id="JABFDY010000016">
    <property type="protein sequence ID" value="KAF7696349.1"/>
    <property type="molecule type" value="Genomic_DNA"/>
</dbReference>
<evidence type="ECO:0000256" key="3">
    <source>
        <dbReference type="ARBA" id="ARBA00013064"/>
    </source>
</evidence>
<dbReference type="AlphaFoldDB" id="A0A8T0AYJ1"/>
<keyword evidence="5" id="KW-0378">Hydrolase</keyword>
<dbReference type="FunFam" id="3.40.50.1000:FF:000127">
    <property type="entry name" value="Magnesium-dependent phosphatase 1"/>
    <property type="match status" value="1"/>
</dbReference>